<evidence type="ECO:0000313" key="2">
    <source>
        <dbReference type="Proteomes" id="UP000546200"/>
    </source>
</evidence>
<dbReference type="RefSeq" id="WP_184059762.1">
    <property type="nucleotide sequence ID" value="NZ_JACIJK010000011.1"/>
</dbReference>
<dbReference type="Proteomes" id="UP000546200">
    <property type="component" value="Unassembled WGS sequence"/>
</dbReference>
<accession>A0A7W9EX64</accession>
<protein>
    <submittedName>
        <fullName evidence="1">Uncharacterized protein</fullName>
    </submittedName>
</protein>
<keyword evidence="2" id="KW-1185">Reference proteome</keyword>
<name>A0A7W9EX64_9SPHN</name>
<gene>
    <name evidence="1" type="ORF">FHS94_003318</name>
</gene>
<comment type="caution">
    <text evidence="1">The sequence shown here is derived from an EMBL/GenBank/DDBJ whole genome shotgun (WGS) entry which is preliminary data.</text>
</comment>
<dbReference type="EMBL" id="JACIJK010000011">
    <property type="protein sequence ID" value="MBB5716452.1"/>
    <property type="molecule type" value="Genomic_DNA"/>
</dbReference>
<reference evidence="1 2" key="1">
    <citation type="submission" date="2020-08" db="EMBL/GenBank/DDBJ databases">
        <title>Genomic Encyclopedia of Type Strains, Phase IV (KMG-IV): sequencing the most valuable type-strain genomes for metagenomic binning, comparative biology and taxonomic classification.</title>
        <authorList>
            <person name="Goeker M."/>
        </authorList>
    </citation>
    <scope>NUCLEOTIDE SEQUENCE [LARGE SCALE GENOMIC DNA]</scope>
    <source>
        <strain evidence="1 2">DSM 100044</strain>
    </source>
</reference>
<organism evidence="1 2">
    <name type="scientific">Sphingomonas aerophila</name>
    <dbReference type="NCBI Taxonomy" id="1344948"/>
    <lineage>
        <taxon>Bacteria</taxon>
        <taxon>Pseudomonadati</taxon>
        <taxon>Pseudomonadota</taxon>
        <taxon>Alphaproteobacteria</taxon>
        <taxon>Sphingomonadales</taxon>
        <taxon>Sphingomonadaceae</taxon>
        <taxon>Sphingomonas</taxon>
    </lineage>
</organism>
<dbReference type="AlphaFoldDB" id="A0A7W9EX64"/>
<proteinExistence type="predicted"/>
<sequence length="100" mass="11253">MAITAALASTLIAQSCTREQNVVRNAEQCVRLQVHGTGRLSEVVRKQVAQRCNRAIQAWAFTSTRHAYGDAFDPRKPIVAEEYRERKAAIIQILMPLEDD</sequence>
<evidence type="ECO:0000313" key="1">
    <source>
        <dbReference type="EMBL" id="MBB5716452.1"/>
    </source>
</evidence>